<protein>
    <recommendedName>
        <fullName evidence="5">7alpha-cephem-methoxylase P8 chain</fullName>
    </recommendedName>
</protein>
<dbReference type="PANTHER" id="PTHR34598">
    <property type="entry name" value="BLL6449 PROTEIN"/>
    <property type="match status" value="1"/>
</dbReference>
<dbReference type="NCBIfam" id="NF041278">
    <property type="entry name" value="CmcJ_NvfI_EfuI"/>
    <property type="match status" value="1"/>
</dbReference>
<dbReference type="OrthoDB" id="412788at2759"/>
<dbReference type="InterPro" id="IPR044053">
    <property type="entry name" value="AsaB-like"/>
</dbReference>
<dbReference type="EMBL" id="JANBPK010001443">
    <property type="protein sequence ID" value="KAJ2923043.1"/>
    <property type="molecule type" value="Genomic_DNA"/>
</dbReference>
<organism evidence="3 4">
    <name type="scientific">Candolleomyces eurysporus</name>
    <dbReference type="NCBI Taxonomy" id="2828524"/>
    <lineage>
        <taxon>Eukaryota</taxon>
        <taxon>Fungi</taxon>
        <taxon>Dikarya</taxon>
        <taxon>Basidiomycota</taxon>
        <taxon>Agaricomycotina</taxon>
        <taxon>Agaricomycetes</taxon>
        <taxon>Agaricomycetidae</taxon>
        <taxon>Agaricales</taxon>
        <taxon>Agaricineae</taxon>
        <taxon>Psathyrellaceae</taxon>
        <taxon>Candolleomyces</taxon>
    </lineage>
</organism>
<dbReference type="GO" id="GO:0016491">
    <property type="term" value="F:oxidoreductase activity"/>
    <property type="evidence" value="ECO:0007669"/>
    <property type="project" value="InterPro"/>
</dbReference>
<comment type="similarity">
    <text evidence="1">Belongs to the asaB hydroxylase/desaturase family.</text>
</comment>
<accession>A0A9W8J2G2</accession>
<evidence type="ECO:0008006" key="5">
    <source>
        <dbReference type="Google" id="ProtNLM"/>
    </source>
</evidence>
<feature type="non-terminal residue" evidence="3">
    <location>
        <position position="1"/>
    </location>
</feature>
<feature type="region of interest" description="Disordered" evidence="2">
    <location>
        <begin position="267"/>
        <end position="286"/>
    </location>
</feature>
<gene>
    <name evidence="3" type="ORF">H1R20_g14048</name>
</gene>
<dbReference type="PANTHER" id="PTHR34598:SF4">
    <property type="entry name" value="7ALPHA-CEPHEM-METHOXYLASE P8 CHAIN RELATED PROTEIN"/>
    <property type="match status" value="1"/>
</dbReference>
<evidence type="ECO:0000256" key="2">
    <source>
        <dbReference type="SAM" id="MobiDB-lite"/>
    </source>
</evidence>
<proteinExistence type="inferred from homology"/>
<dbReference type="AlphaFoldDB" id="A0A9W8J2G2"/>
<evidence type="ECO:0000256" key="1">
    <source>
        <dbReference type="ARBA" id="ARBA00023604"/>
    </source>
</evidence>
<comment type="caution">
    <text evidence="3">The sequence shown here is derived from an EMBL/GenBank/DDBJ whole genome shotgun (WGS) entry which is preliminary data.</text>
</comment>
<dbReference type="Proteomes" id="UP001140091">
    <property type="component" value="Unassembled WGS sequence"/>
</dbReference>
<reference evidence="3" key="1">
    <citation type="submission" date="2022-06" db="EMBL/GenBank/DDBJ databases">
        <title>Genome Sequence of Candolleomyces eurysporus.</title>
        <authorList>
            <person name="Buettner E."/>
        </authorList>
    </citation>
    <scope>NUCLEOTIDE SEQUENCE</scope>
    <source>
        <strain evidence="3">VTCC 930004</strain>
    </source>
</reference>
<evidence type="ECO:0000313" key="4">
    <source>
        <dbReference type="Proteomes" id="UP001140091"/>
    </source>
</evidence>
<keyword evidence="4" id="KW-1185">Reference proteome</keyword>
<sequence length="299" mass="33919">MSTGDFSTTLNYCVPFPTHDPKDPLVKYVFDPPAGIPKQNFELHPFPVTIHDLRNANGVSDIEQLVSLNVHGFQFVKNESKEKDFDDEEGLKDGYYKEVEQLVLDRVPGAKKVVIFDHTLRRLAKEPTARQATSNDRGPILRVHIDQTLNAVYNRVRRHLPSEDAERLLSSKTRVRLINVWRPIQNTVAHNPLALADWRSVDGNHDLLDTRRVLEGALVPEPNGGLYNVRHNEKHQWYYLSNQTPEEVTFIQCCDSKVVEEGAAGAVGAPHTSFNDTRSPPEAPRRQSIEVRCLVFDAE</sequence>
<evidence type="ECO:0000313" key="3">
    <source>
        <dbReference type="EMBL" id="KAJ2923043.1"/>
    </source>
</evidence>
<name>A0A9W8J2G2_9AGAR</name>